<feature type="compositionally biased region" description="Basic and acidic residues" evidence="1">
    <location>
        <begin position="1346"/>
        <end position="1365"/>
    </location>
</feature>
<feature type="region of interest" description="Disordered" evidence="1">
    <location>
        <begin position="2123"/>
        <end position="2197"/>
    </location>
</feature>
<reference evidence="4" key="1">
    <citation type="submission" date="2025-08" db="UniProtKB">
        <authorList>
            <consortium name="RefSeq"/>
        </authorList>
    </citation>
    <scope>IDENTIFICATION</scope>
</reference>
<dbReference type="CTD" id="127254"/>
<organism evidence="3 4">
    <name type="scientific">Notechis scutatus</name>
    <name type="common">mainland tiger snake</name>
    <dbReference type="NCBI Taxonomy" id="8663"/>
    <lineage>
        <taxon>Eukaryota</taxon>
        <taxon>Metazoa</taxon>
        <taxon>Chordata</taxon>
        <taxon>Craniata</taxon>
        <taxon>Vertebrata</taxon>
        <taxon>Euteleostomi</taxon>
        <taxon>Lepidosauria</taxon>
        <taxon>Squamata</taxon>
        <taxon>Bifurcata</taxon>
        <taxon>Unidentata</taxon>
        <taxon>Episquamata</taxon>
        <taxon>Toxicofera</taxon>
        <taxon>Serpentes</taxon>
        <taxon>Colubroidea</taxon>
        <taxon>Elapidae</taxon>
        <taxon>Hydrophiinae</taxon>
        <taxon>Notechis</taxon>
    </lineage>
</organism>
<dbReference type="InterPro" id="IPR027962">
    <property type="entry name" value="ERICH3"/>
</dbReference>
<feature type="compositionally biased region" description="Acidic residues" evidence="1">
    <location>
        <begin position="1578"/>
        <end position="1587"/>
    </location>
</feature>
<feature type="region of interest" description="Disordered" evidence="1">
    <location>
        <begin position="1343"/>
        <end position="1365"/>
    </location>
</feature>
<feature type="compositionally biased region" description="Basic and acidic residues" evidence="1">
    <location>
        <begin position="764"/>
        <end position="788"/>
    </location>
</feature>
<feature type="region of interest" description="Disordered" evidence="1">
    <location>
        <begin position="1027"/>
        <end position="1116"/>
    </location>
</feature>
<feature type="compositionally biased region" description="Basic and acidic residues" evidence="1">
    <location>
        <begin position="2181"/>
        <end position="2197"/>
    </location>
</feature>
<feature type="region of interest" description="Disordered" evidence="1">
    <location>
        <begin position="512"/>
        <end position="712"/>
    </location>
</feature>
<evidence type="ECO:0000259" key="2">
    <source>
        <dbReference type="Pfam" id="PF15257"/>
    </source>
</evidence>
<feature type="region of interest" description="Disordered" evidence="1">
    <location>
        <begin position="1"/>
        <end position="21"/>
    </location>
</feature>
<dbReference type="KEGG" id="nss:113419752"/>
<feature type="region of interest" description="Disordered" evidence="1">
    <location>
        <begin position="752"/>
        <end position="864"/>
    </location>
</feature>
<feature type="compositionally biased region" description="Basic and acidic residues" evidence="1">
    <location>
        <begin position="950"/>
        <end position="959"/>
    </location>
</feature>
<feature type="compositionally biased region" description="Basic and acidic residues" evidence="1">
    <location>
        <begin position="2079"/>
        <end position="2096"/>
    </location>
</feature>
<feature type="compositionally biased region" description="Basic and acidic residues" evidence="1">
    <location>
        <begin position="2246"/>
        <end position="2256"/>
    </location>
</feature>
<feature type="compositionally biased region" description="Basic and acidic residues" evidence="1">
    <location>
        <begin position="8"/>
        <end position="21"/>
    </location>
</feature>
<keyword evidence="3" id="KW-1185">Reference proteome</keyword>
<evidence type="ECO:0000313" key="4">
    <source>
        <dbReference type="RefSeq" id="XP_026535088.1"/>
    </source>
</evidence>
<feature type="compositionally biased region" description="Basic and acidic residues" evidence="1">
    <location>
        <begin position="904"/>
        <end position="932"/>
    </location>
</feature>
<dbReference type="InterPro" id="IPR048257">
    <property type="entry name" value="DUF4590"/>
</dbReference>
<feature type="region of interest" description="Disordered" evidence="1">
    <location>
        <begin position="1751"/>
        <end position="1770"/>
    </location>
</feature>
<feature type="compositionally biased region" description="Basic and acidic residues" evidence="1">
    <location>
        <begin position="827"/>
        <end position="863"/>
    </location>
</feature>
<evidence type="ECO:0000256" key="1">
    <source>
        <dbReference type="SAM" id="MobiDB-lite"/>
    </source>
</evidence>
<feature type="compositionally biased region" description="Acidic residues" evidence="1">
    <location>
        <begin position="1517"/>
        <end position="1526"/>
    </location>
</feature>
<feature type="compositionally biased region" description="Basic and acidic residues" evidence="1">
    <location>
        <begin position="564"/>
        <end position="598"/>
    </location>
</feature>
<feature type="region of interest" description="Disordered" evidence="1">
    <location>
        <begin position="2079"/>
        <end position="2100"/>
    </location>
</feature>
<feature type="compositionally biased region" description="Basic and acidic residues" evidence="1">
    <location>
        <begin position="1465"/>
        <end position="1476"/>
    </location>
</feature>
<evidence type="ECO:0000313" key="3">
    <source>
        <dbReference type="Proteomes" id="UP000504612"/>
    </source>
</evidence>
<feature type="compositionally biased region" description="Basic and acidic residues" evidence="1">
    <location>
        <begin position="1214"/>
        <end position="1232"/>
    </location>
</feature>
<feature type="compositionally biased region" description="Basic and acidic residues" evidence="1">
    <location>
        <begin position="1697"/>
        <end position="1714"/>
    </location>
</feature>
<dbReference type="PANTHER" id="PTHR23034:SF2">
    <property type="entry name" value="GLUTAMATE-RICH PROTEIN 3"/>
    <property type="match status" value="1"/>
</dbReference>
<feature type="compositionally biased region" description="Low complexity" evidence="1">
    <location>
        <begin position="640"/>
        <end position="654"/>
    </location>
</feature>
<feature type="compositionally biased region" description="Acidic residues" evidence="1">
    <location>
        <begin position="615"/>
        <end position="629"/>
    </location>
</feature>
<feature type="compositionally biased region" description="Basic and acidic residues" evidence="1">
    <location>
        <begin position="2149"/>
        <end position="2172"/>
    </location>
</feature>
<dbReference type="GeneID" id="113419752"/>
<gene>
    <name evidence="4" type="primary">ERICH3</name>
</gene>
<feature type="compositionally biased region" description="Acidic residues" evidence="1">
    <location>
        <begin position="2383"/>
        <end position="2400"/>
    </location>
</feature>
<feature type="compositionally biased region" description="Acidic residues" evidence="1">
    <location>
        <begin position="2407"/>
        <end position="2427"/>
    </location>
</feature>
<feature type="region of interest" description="Disordered" evidence="1">
    <location>
        <begin position="2322"/>
        <end position="2447"/>
    </location>
</feature>
<feature type="region of interest" description="Disordered" evidence="1">
    <location>
        <begin position="154"/>
        <end position="232"/>
    </location>
</feature>
<dbReference type="RefSeq" id="XP_026535088.1">
    <property type="nucleotide sequence ID" value="XM_026679303.1"/>
</dbReference>
<feature type="compositionally biased region" description="Basic and acidic residues" evidence="1">
    <location>
        <begin position="521"/>
        <end position="547"/>
    </location>
</feature>
<feature type="region of interest" description="Disordered" evidence="1">
    <location>
        <begin position="1213"/>
        <end position="1232"/>
    </location>
</feature>
<feature type="region of interest" description="Disordered" evidence="1">
    <location>
        <begin position="904"/>
        <end position="959"/>
    </location>
</feature>
<feature type="region of interest" description="Disordered" evidence="1">
    <location>
        <begin position="2236"/>
        <end position="2304"/>
    </location>
</feature>
<name>A0A6J1V366_9SAUR</name>
<feature type="compositionally biased region" description="Acidic residues" evidence="1">
    <location>
        <begin position="554"/>
        <end position="563"/>
    </location>
</feature>
<feature type="compositionally biased region" description="Basic and acidic residues" evidence="1">
    <location>
        <begin position="1527"/>
        <end position="1538"/>
    </location>
</feature>
<feature type="compositionally biased region" description="Basic and acidic residues" evidence="1">
    <location>
        <begin position="2328"/>
        <end position="2344"/>
    </location>
</feature>
<proteinExistence type="predicted"/>
<feature type="compositionally biased region" description="Acidic residues" evidence="1">
    <location>
        <begin position="2277"/>
        <end position="2296"/>
    </location>
</feature>
<dbReference type="Pfam" id="PF15257">
    <property type="entry name" value="DUF4590"/>
    <property type="match status" value="1"/>
</dbReference>
<feature type="compositionally biased region" description="Basic and acidic residues" evidence="1">
    <location>
        <begin position="154"/>
        <end position="188"/>
    </location>
</feature>
<accession>A0A6J1V366</accession>
<dbReference type="Proteomes" id="UP000504612">
    <property type="component" value="Unplaced"/>
</dbReference>
<feature type="compositionally biased region" description="Acidic residues" evidence="1">
    <location>
        <begin position="691"/>
        <end position="703"/>
    </location>
</feature>
<feature type="compositionally biased region" description="Basic and acidic residues" evidence="1">
    <location>
        <begin position="657"/>
        <end position="684"/>
    </location>
</feature>
<feature type="region of interest" description="Disordered" evidence="1">
    <location>
        <begin position="1516"/>
        <end position="1538"/>
    </location>
</feature>
<feature type="region of interest" description="Disordered" evidence="1">
    <location>
        <begin position="1665"/>
        <end position="1719"/>
    </location>
</feature>
<feature type="compositionally biased region" description="Basic and acidic residues" evidence="1">
    <location>
        <begin position="1557"/>
        <end position="1577"/>
    </location>
</feature>
<feature type="compositionally biased region" description="Basic and acidic residues" evidence="1">
    <location>
        <begin position="1667"/>
        <end position="1678"/>
    </location>
</feature>
<sequence>MAAELDSGEEHGQVREAGEDLHLGPASYTEMSGLFHRTALSQAGALRKYKYSVPDLASFQESNMNKLVVRRQHDQSFTRYLANYNSLTDKHLAGYFSNTRIRRHLRRSGLISRTGKIISDKEYRLNAMKKDHQKYIRECLAQAIFHKALDMERHHQGDVKRKVESSARRERIQKTKVERARKAADGSHHLLSPHPPTVPRNRFGRRKLGERGPSSHTISYPRPSTAPGNIQQPLRLQPLYGNVVTEGSSKTGLSSRPKFLTVDKEYHFTCEGDKGMLRPVHSMDYSVEVSPYRLPIINNYMIPIPQPPRSDKTIIPMKPGGRGRRFRPTTSSNGLEQLLMKDSGKFYKPQVQSNAYVTMVYLGKTVHLSYDLLDYREEIKIYQQHCGGENLCVYRGKLLEGETFQFVSRRHYGFPFSLTFYLNGIQVARLSSCCEYKHRKGTRLGGKRGYFGFVNVERSSPCYRCIITMGLDRKPTPPKKKTLEESAKLEDWKKEEVTQKLKEEKKVLPAHFPSASALKKRAAEHAEEKKLDTKKGEKDKDEFEDTQKTATYEAYEEDFEAEEEKPVEKVEIKARADDQMSEKGKPVSEGETDHSDRERKKKVSSLKSSRTSESERDESEGYTESYTEEEERKRGRKKVLSISGSSTLYSSGTESEFEGRKRDEEEDITDIHSEYETETTKSQREGSQGTDVEEEENLGETETESLSTKNVPDIFYEEKVEMTLQDISPGHEKPKLIGLVDMGEEEDKLVHLKSSALEGYPSRKISEDKEGDRKSVREKIAEAIEKDQLLSSEPEPSDYSTEDEEEQIAQGKFEAPDGVSLAKRSRRSESQKAAEQLIREREMTRKEGILEKEELGKDPKEAALTEELLAHQRPSLRGDQALKPELVTRKREWERESIESELASLEKEITPKDGKIESMAKAEEMARDRERFLGGSRSEEEEAEGAQVSEELRAAKREQVRRQIAEGKEDVEVTEAPKALKTRELEGIKAVDRDMLEAKEKMKGEYKTAKDWEATFAEKIRMGEVPEKVEEAEPKEKVTFQEKNHKAEAERKAGIMEKERKDEAFLREDEEGKYELRPISPMEAGLRPPQLKMKDEDETAAAAEKANTGGREVPSEMAETVQDISSRWDEDLYQEYPDVTGMKAISTEDLTFKKIKPLVGEAFLDHEIEITEEDKLAGKPYSEREKDRQERAKDILAFEQTAQGEKAIVQPVERGVEERGKEERLKSKMAAPEEKLDLEKEGLYIEPDLESMAGLMEELAEKEKAKGKMWVEEAEGEIKGLSPRQKMIEEEQKALRRKAEIEEGGTEMALKGEAEIVETEVKTKGKVEKGEVGKKMEYPWESEGDMALKRETATGEAKVDVGREGQLEVTEAEADMTLKGEAERRHTKATLLPKDRLDAEEAKADITLKEEEETGRVKAKVGPKGELYPEEAEAEMILEREAETGRVKVKVGHKGGLYPEEAEAEMARKEEAEPGRVKAKVGPKGGLYAEEEAEMAFEREAEPGRVKAKVEPKGELYAEEEEDAEMALEREAEPGRVKARVEPKGELYAEEEEAEMALEREAEPGRVKAKVEPKGELYPEEDEEAEMALEREAEPGLIKAKVRPKGELYAVEEEAEMILEREVGLKGDLYPEEAEAEMILEREAETERVKVKLVPKGGLYPEEAEAEMARKGEAEPGRVKAKVGPKGGLYPEEAEAEMARKGEAEPGHVKDKMGPKGGLYPEEAEAEMALERGAEPGRVKVKVGPEGELYAEEAEPEMALEREAETGQAEAEMALEREAEPGRVKVKVGLEGELYAEEAEPEMALEREAETGRVKAKVVPEGELYAVQAEAEVTFKSEAETGRVKAKVIPKGDLYAEEAEAEVTLEREAETGLIKAKMVPRGKLHAEEAEAEVTISWKAETGQIKAKVGPKGELDAEAAEAELTVAWKAETRQVKAKMAPKEELYAEEAEAEMILKKEAETGQPDKIVTEGWLDVAEAEAELTVKGKAKTIEAESHKIAERELEVKMAESEGILKKGTEGKVALKWKPDTGEAEVISKGELEFEEAEAELPFKEKAIEKTLKPKAVIIEEEADVIPKEELDVKEAETEGTLKREAETGLAKGKVVPKEKLGAEEAEAEMILKRKGESMEAESEIIAGKDLEAEEAEAEGTLKKKAEGKVALEQKAKAVKPETEEAFEEEAEVKVVPKRQETEDSEAKGEVLSVVIGALNETTFGDQGLVTRREEIIAEIKHTSESAPQKETFIGGDMKKQEMKKEPGLQTGVSDKAETRETFLYMEVQEEVIAPEEEKEQDESDTGEEMREGMITLADVEEALLIGIQQLITEVSQINEKDKDKEEPLMERSAEEESPQECATSEDFFAIVVNEERETIESSNSEGEGIGEHSEEETGEPSEEGTGEPSEEGTREPSEEETRETSEEGTGEPSEETPSDEKDGNINCEMGLEETTDETITMTNTILWSSQEYERECHQDPTGSD</sequence>
<dbReference type="PANTHER" id="PTHR23034">
    <property type="entry name" value="GLUTAMATE-RICH PROTEIN 3"/>
    <property type="match status" value="1"/>
</dbReference>
<feature type="domain" description="DUF4590" evidence="2">
    <location>
        <begin position="367"/>
        <end position="480"/>
    </location>
</feature>
<feature type="compositionally biased region" description="Basic and acidic residues" evidence="1">
    <location>
        <begin position="1027"/>
        <end position="1067"/>
    </location>
</feature>
<feature type="region of interest" description="Disordered" evidence="1">
    <location>
        <begin position="1462"/>
        <end position="1482"/>
    </location>
</feature>
<feature type="region of interest" description="Disordered" evidence="1">
    <location>
        <begin position="1550"/>
        <end position="1590"/>
    </location>
</feature>
<protein>
    <submittedName>
        <fullName evidence="4">Glutamate-rich protein 3</fullName>
    </submittedName>
</protein>